<keyword evidence="1" id="KW-1133">Transmembrane helix</keyword>
<dbReference type="STRING" id="1576369.SAMN05421753_11267"/>
<proteinExistence type="predicted"/>
<dbReference type="Proteomes" id="UP000199518">
    <property type="component" value="Unassembled WGS sequence"/>
</dbReference>
<organism evidence="2 3">
    <name type="scientific">Planctomicrobium piriforme</name>
    <dbReference type="NCBI Taxonomy" id="1576369"/>
    <lineage>
        <taxon>Bacteria</taxon>
        <taxon>Pseudomonadati</taxon>
        <taxon>Planctomycetota</taxon>
        <taxon>Planctomycetia</taxon>
        <taxon>Planctomycetales</taxon>
        <taxon>Planctomycetaceae</taxon>
        <taxon>Planctomicrobium</taxon>
    </lineage>
</organism>
<protein>
    <recommendedName>
        <fullName evidence="4">DUF1269 domain-containing protein</fullName>
    </recommendedName>
</protein>
<feature type="transmembrane region" description="Helical" evidence="1">
    <location>
        <begin position="90"/>
        <end position="110"/>
    </location>
</feature>
<keyword evidence="1" id="KW-0812">Transmembrane</keyword>
<dbReference type="EMBL" id="FOQD01000012">
    <property type="protein sequence ID" value="SFI76921.1"/>
    <property type="molecule type" value="Genomic_DNA"/>
</dbReference>
<dbReference type="AlphaFoldDB" id="A0A1I3KWK8"/>
<reference evidence="3" key="1">
    <citation type="submission" date="2016-10" db="EMBL/GenBank/DDBJ databases">
        <authorList>
            <person name="Varghese N."/>
            <person name="Submissions S."/>
        </authorList>
    </citation>
    <scope>NUCLEOTIDE SEQUENCE [LARGE SCALE GENOMIC DNA]</scope>
    <source>
        <strain evidence="3">DSM 26348</strain>
    </source>
</reference>
<sequence length="167" mass="17169">MSIYPVRAGAFAVADEALSLVNALHDHAFSWDEISVICSNPEAIVSFPEATRHRPTGNFDNRALNVAATSALGAGGIATAAILLSGGTAIMVLGGFAGVAAVTTFAALMATRGFESEATDFYEQAVQEGQILVAVEVPDSAADAVPRRELASRLITEAGAVAMPLAH</sequence>
<dbReference type="RefSeq" id="WP_139228505.1">
    <property type="nucleotide sequence ID" value="NZ_FOQD01000012.1"/>
</dbReference>
<name>A0A1I3KWK8_9PLAN</name>
<evidence type="ECO:0000313" key="3">
    <source>
        <dbReference type="Proteomes" id="UP000199518"/>
    </source>
</evidence>
<keyword evidence="1" id="KW-0472">Membrane</keyword>
<feature type="transmembrane region" description="Helical" evidence="1">
    <location>
        <begin position="63"/>
        <end position="84"/>
    </location>
</feature>
<evidence type="ECO:0000256" key="1">
    <source>
        <dbReference type="SAM" id="Phobius"/>
    </source>
</evidence>
<keyword evidence="3" id="KW-1185">Reference proteome</keyword>
<accession>A0A1I3KWK8</accession>
<evidence type="ECO:0000313" key="2">
    <source>
        <dbReference type="EMBL" id="SFI76921.1"/>
    </source>
</evidence>
<gene>
    <name evidence="2" type="ORF">SAMN05421753_11267</name>
</gene>
<evidence type="ECO:0008006" key="4">
    <source>
        <dbReference type="Google" id="ProtNLM"/>
    </source>
</evidence>